<feature type="region of interest" description="Disordered" evidence="1">
    <location>
        <begin position="55"/>
        <end position="77"/>
    </location>
</feature>
<protein>
    <submittedName>
        <fullName evidence="2">Uncharacterized protein</fullName>
    </submittedName>
</protein>
<keyword evidence="3" id="KW-1185">Reference proteome</keyword>
<name>A0ABY2HGA7_9HYPO</name>
<reference evidence="2 3" key="1">
    <citation type="submission" date="2018-01" db="EMBL/GenBank/DDBJ databases">
        <title>Genome characterization of the sugarcane-associated fungus Trichoderma ghanense CCMA-1212 and their application in lignocelulose bioconversion.</title>
        <authorList>
            <person name="Steindorff A.S."/>
            <person name="Mendes T.D."/>
            <person name="Vilela E.S.D."/>
            <person name="Rodrigues D.S."/>
            <person name="Formighieri E.F."/>
            <person name="Melo I.S."/>
            <person name="Favaro L.C.L."/>
        </authorList>
    </citation>
    <scope>NUCLEOTIDE SEQUENCE [LARGE SCALE GENOMIC DNA]</scope>
    <source>
        <strain evidence="2 3">CCMA-1212</strain>
    </source>
</reference>
<proteinExistence type="predicted"/>
<evidence type="ECO:0000256" key="1">
    <source>
        <dbReference type="SAM" id="MobiDB-lite"/>
    </source>
</evidence>
<dbReference type="Proteomes" id="UP001642720">
    <property type="component" value="Unassembled WGS sequence"/>
</dbReference>
<sequence>MWKSSAVLAQVQRRPGLSSNTTTAAGESAAAAVARCHGGSDVLPCLQSRKHGCSFSSEPLRSRRSAPPAELAVGTAASDAQRTAERLLLRAAVLLLDASRTQRDAGCSISRPLSRTPDLAILPSREPSNAATRTCGQGPNSYAEAAGIKRGPLTMDHLSMSLVWSISSRRGGSGKPTFACAYVHTGKRDVVFATSASRFGTNPVPDLTILPKCPTFRLENIQSLAFASPITACGRARTRGANKDEPTAE</sequence>
<dbReference type="GeneID" id="300572881"/>
<gene>
    <name evidence="2" type="ORF">CCMA1212_000990</name>
</gene>
<dbReference type="RefSeq" id="XP_073563497.1">
    <property type="nucleotide sequence ID" value="XM_073698431.1"/>
</dbReference>
<organism evidence="2 3">
    <name type="scientific">Trichoderma ghanense</name>
    <dbReference type="NCBI Taxonomy" id="65468"/>
    <lineage>
        <taxon>Eukaryota</taxon>
        <taxon>Fungi</taxon>
        <taxon>Dikarya</taxon>
        <taxon>Ascomycota</taxon>
        <taxon>Pezizomycotina</taxon>
        <taxon>Sordariomycetes</taxon>
        <taxon>Hypocreomycetidae</taxon>
        <taxon>Hypocreales</taxon>
        <taxon>Hypocreaceae</taxon>
        <taxon>Trichoderma</taxon>
    </lineage>
</organism>
<accession>A0ABY2HGA7</accession>
<comment type="caution">
    <text evidence="2">The sequence shown here is derived from an EMBL/GenBank/DDBJ whole genome shotgun (WGS) entry which is preliminary data.</text>
</comment>
<evidence type="ECO:0000313" key="2">
    <source>
        <dbReference type="EMBL" id="TFB07296.1"/>
    </source>
</evidence>
<dbReference type="EMBL" id="PPTA01000001">
    <property type="protein sequence ID" value="TFB07296.1"/>
    <property type="molecule type" value="Genomic_DNA"/>
</dbReference>
<evidence type="ECO:0000313" key="3">
    <source>
        <dbReference type="Proteomes" id="UP001642720"/>
    </source>
</evidence>